<dbReference type="InterPro" id="IPR006580">
    <property type="entry name" value="Znf_TTF"/>
</dbReference>
<comment type="caution">
    <text evidence="4">The sequence shown here is derived from an EMBL/GenBank/DDBJ whole genome shotgun (WGS) entry which is preliminary data.</text>
</comment>
<gene>
    <name evidence="4" type="primary">ZMYM1_122</name>
    <name evidence="4" type="ORF">N1851_030883</name>
</gene>
<evidence type="ECO:0000313" key="5">
    <source>
        <dbReference type="Proteomes" id="UP001174136"/>
    </source>
</evidence>
<evidence type="ECO:0000259" key="3">
    <source>
        <dbReference type="SMART" id="SM00597"/>
    </source>
</evidence>
<dbReference type="InterPro" id="IPR012337">
    <property type="entry name" value="RNaseH-like_sf"/>
</dbReference>
<dbReference type="PANTHER" id="PTHR31025">
    <property type="entry name" value="SI:CH211-196P9.1-RELATED"/>
    <property type="match status" value="1"/>
</dbReference>
<name>A0AA47M4L8_MERPO</name>
<dbReference type="SMART" id="SM00597">
    <property type="entry name" value="ZnF_TTF"/>
    <property type="match status" value="1"/>
</dbReference>
<accession>A0AA47M4L8</accession>
<feature type="compositionally biased region" description="Polar residues" evidence="2">
    <location>
        <begin position="81"/>
        <end position="109"/>
    </location>
</feature>
<dbReference type="GO" id="GO:0046983">
    <property type="term" value="F:protein dimerization activity"/>
    <property type="evidence" value="ECO:0007669"/>
    <property type="project" value="InterPro"/>
</dbReference>
<dbReference type="InterPro" id="IPR025398">
    <property type="entry name" value="DUF4371"/>
</dbReference>
<proteinExistence type="predicted"/>
<organism evidence="4 5">
    <name type="scientific">Merluccius polli</name>
    <name type="common">Benguela hake</name>
    <name type="synonym">Merluccius cadenati</name>
    <dbReference type="NCBI Taxonomy" id="89951"/>
    <lineage>
        <taxon>Eukaryota</taxon>
        <taxon>Metazoa</taxon>
        <taxon>Chordata</taxon>
        <taxon>Craniata</taxon>
        <taxon>Vertebrata</taxon>
        <taxon>Euteleostomi</taxon>
        <taxon>Actinopterygii</taxon>
        <taxon>Neopterygii</taxon>
        <taxon>Teleostei</taxon>
        <taxon>Neoteleostei</taxon>
        <taxon>Acanthomorphata</taxon>
        <taxon>Zeiogadaria</taxon>
        <taxon>Gadariae</taxon>
        <taxon>Gadiformes</taxon>
        <taxon>Gadoidei</taxon>
        <taxon>Merlucciidae</taxon>
        <taxon>Merluccius</taxon>
    </lineage>
</organism>
<dbReference type="SUPFAM" id="SSF53098">
    <property type="entry name" value="Ribonuclease H-like"/>
    <property type="match status" value="1"/>
</dbReference>
<keyword evidence="5" id="KW-1185">Reference proteome</keyword>
<dbReference type="InterPro" id="IPR008906">
    <property type="entry name" value="HATC_C_dom"/>
</dbReference>
<feature type="domain" description="TTF-type" evidence="3">
    <location>
        <begin position="362"/>
        <end position="452"/>
    </location>
</feature>
<sequence>MAGKVTFRVLFGGEDDARKVTIESGIPSTVEDLALKIKTFFQVTEQFRLQDKDMDDQFMNLLSTSELEDKDTLKGVAAAGTPSNASSSSQEPCDSDTSNDTIILSSSPETRSCSWPKTFVVPRFSSCAEIMLQTGNDEFKAHRTCLSPTPKVRSDILEGLAEEIIKYTAYPRDEQLEEVAKALTQSHPCLLEKATQTGYCGRKHYLKIKMMNFRTKLSRVGHPEVAINSLKNKRSGQQTPAANIKKPRKGDVNFCPNIPNGETRDSLEVERVALLTEKKKDEAVIKEKMQRTFSLRRQEILQEPKISEFLNKWPALFDVSEINLEFMRLTTVPLTSKFLGELHRLTDDLIRVFHTKGGAAGRKIRAMMAKTHNDNSWLEYSVSQDSTYCFACRHFSLPNTPESAFTSQSGFCNWKKALFKDSGFKLHSKAENHMNAMYAWNQHKKAIDSNSSILDVINEDRKKKVEENCTYIKTIADVLLLTATQNIAQRGHRESDDSHNRGNFLTILEEIAKHDPLIEKRMNACGNAKYTSHQIQNEVLEGLAEMVRSEIIREVKESEVFSVIANETKDLKKKEQMSVVVRSLHLIDCLEKHGLDYKNNLVGQGYDGASVMSGKHSGVSARITNSARFAFYVHCNAHCLNLVLVDAVKSVPEAVNFFALLQKLYNFVSGSYVHLKWLAVQKELYPQQQPRELQRLTDVRWACRYMACRNLRDRLPAVLRLLQDIALENSGDRSVEAKGLLSQIDLHFIGLLVTFCKVLGDTKCLSDMLQSSSLDLARAVDLVGALTDTLQDYISDGSFGELWKEVEEIAEPCKISVQTMSKTSSRFHDSLMMSTVGQRNGDQSDGESFQIAIFYQVLDCLTAELQRRFSNKNCEIMQGSTTFLNEEPLLAFAQTFESDLEDLKHEVNQTKRLLDSREKSGMDRPSTLLDFVVFLEPYKEVFHELFRLCKISVVTPVSSASCERSFSALKLIKTHLRTTMADDRRARSLNMDEFSEDINVRHDCVLSCLSIYLNEDLDTLVKEYVLCAEFQRITNVNLQNQFYAVLDQHTPGLQVRDVNMKRTVALRALPVYLREEDPQFFNTWNVEESVEPGIIDTPVALVTAVTEDTADPVHFSPASISIAVEDDVVMGEIPNLADAFALLFGLMYALHLDYPKKLIHTFTFIQKILMGLDDGKPLKPCLLSLKNDLLMKE</sequence>
<keyword evidence="1" id="KW-0175">Coiled coil</keyword>
<dbReference type="AlphaFoldDB" id="A0AA47M4L8"/>
<dbReference type="EMBL" id="JAOPHQ010005979">
    <property type="protein sequence ID" value="KAK0133603.1"/>
    <property type="molecule type" value="Genomic_DNA"/>
</dbReference>
<evidence type="ECO:0000256" key="1">
    <source>
        <dbReference type="SAM" id="Coils"/>
    </source>
</evidence>
<protein>
    <submittedName>
        <fullName evidence="4">Zinc finger MYM-type protein 1</fullName>
    </submittedName>
</protein>
<evidence type="ECO:0000313" key="4">
    <source>
        <dbReference type="EMBL" id="KAK0133603.1"/>
    </source>
</evidence>
<dbReference type="Pfam" id="PF05699">
    <property type="entry name" value="Dimer_Tnp_hAT"/>
    <property type="match status" value="1"/>
</dbReference>
<dbReference type="Pfam" id="PF14291">
    <property type="entry name" value="DUF4371"/>
    <property type="match status" value="1"/>
</dbReference>
<dbReference type="PANTHER" id="PTHR31025:SF27">
    <property type="entry name" value="SI:CH211-193K19.2-RELATED"/>
    <property type="match status" value="1"/>
</dbReference>
<reference evidence="4" key="1">
    <citation type="journal article" date="2023" name="Front. Mar. Sci.">
        <title>A new Merluccius polli reference genome to investigate the effects of global change in West African waters.</title>
        <authorList>
            <person name="Mateo J.L."/>
            <person name="Blanco-Fernandez C."/>
            <person name="Garcia-Vazquez E."/>
            <person name="Machado-Schiaffino G."/>
        </authorList>
    </citation>
    <scope>NUCLEOTIDE SEQUENCE</scope>
    <source>
        <strain evidence="4">C29</strain>
        <tissue evidence="4">Fin</tissue>
    </source>
</reference>
<dbReference type="Proteomes" id="UP001174136">
    <property type="component" value="Unassembled WGS sequence"/>
</dbReference>
<evidence type="ECO:0000256" key="2">
    <source>
        <dbReference type="SAM" id="MobiDB-lite"/>
    </source>
</evidence>
<feature type="region of interest" description="Disordered" evidence="2">
    <location>
        <begin position="77"/>
        <end position="109"/>
    </location>
</feature>
<feature type="coiled-coil region" evidence="1">
    <location>
        <begin position="893"/>
        <end position="920"/>
    </location>
</feature>